<dbReference type="SMART" id="SM00579">
    <property type="entry name" value="FBD"/>
    <property type="match status" value="2"/>
</dbReference>
<feature type="domain" description="F-box" evidence="1">
    <location>
        <begin position="407"/>
        <end position="447"/>
    </location>
</feature>
<dbReference type="PANTHER" id="PTHR31900">
    <property type="entry name" value="F-BOX/RNI SUPERFAMILY PROTEIN-RELATED"/>
    <property type="match status" value="1"/>
</dbReference>
<evidence type="ECO:0000313" key="3">
    <source>
        <dbReference type="EMBL" id="KAG7548437.1"/>
    </source>
</evidence>
<dbReference type="EMBL" id="JAEFBJ010000012">
    <property type="protein sequence ID" value="KAG7548437.1"/>
    <property type="molecule type" value="Genomic_DNA"/>
</dbReference>
<evidence type="ECO:0000313" key="4">
    <source>
        <dbReference type="Proteomes" id="UP000694251"/>
    </source>
</evidence>
<feature type="domain" description="F-box" evidence="1">
    <location>
        <begin position="7"/>
        <end position="48"/>
    </location>
</feature>
<dbReference type="Pfam" id="PF24758">
    <property type="entry name" value="LRR_At5g56370"/>
    <property type="match status" value="1"/>
</dbReference>
<dbReference type="InterPro" id="IPR050232">
    <property type="entry name" value="FBL13/AtMIF1-like"/>
</dbReference>
<comment type="caution">
    <text evidence="3">The sequence shown here is derived from an EMBL/GenBank/DDBJ whole genome shotgun (WGS) entry which is preliminary data.</text>
</comment>
<organism evidence="3 4">
    <name type="scientific">Arabidopsis suecica</name>
    <name type="common">Swedish thale-cress</name>
    <name type="synonym">Cardaminopsis suecica</name>
    <dbReference type="NCBI Taxonomy" id="45249"/>
    <lineage>
        <taxon>Eukaryota</taxon>
        <taxon>Viridiplantae</taxon>
        <taxon>Streptophyta</taxon>
        <taxon>Embryophyta</taxon>
        <taxon>Tracheophyta</taxon>
        <taxon>Spermatophyta</taxon>
        <taxon>Magnoliopsida</taxon>
        <taxon>eudicotyledons</taxon>
        <taxon>Gunneridae</taxon>
        <taxon>Pentapetalae</taxon>
        <taxon>rosids</taxon>
        <taxon>malvids</taxon>
        <taxon>Brassicales</taxon>
        <taxon>Brassicaceae</taxon>
        <taxon>Camelineae</taxon>
        <taxon>Arabidopsis</taxon>
    </lineage>
</organism>
<dbReference type="PANTHER" id="PTHR31900:SF28">
    <property type="entry name" value="FBD DOMAIN-CONTAINING PROTEIN"/>
    <property type="match status" value="1"/>
</dbReference>
<name>A0A8T1YQA6_ARASU</name>
<dbReference type="InterPro" id="IPR013101">
    <property type="entry name" value="LRR_PRU1-like"/>
</dbReference>
<keyword evidence="4" id="KW-1185">Reference proteome</keyword>
<dbReference type="Pfam" id="PF08387">
    <property type="entry name" value="FBD"/>
    <property type="match status" value="2"/>
</dbReference>
<dbReference type="AlphaFoldDB" id="A0A8T1YQA6"/>
<sequence length="779" mass="89459">MDKISGLPDDLLLKILSFLPTEVAVSTCILSKRWEFLWMWFPRLEFISPKPELRDFIDKKLPLLRAPVLERLRLHITFNTQIKPEDIKRWIEIAVSSYVRELEISYALANENILPSSLFTCKSLVTLKLKWVALIDVPSMVFPSLKTLQLEKLIFVDGLQQLLSICPVLEQLSVDFHEYDKTKEFSISIPSLQSLSLFLRSNKEYLDSYEIDTPSLKYLKLVDWSYKEHYSLIKNMPKLKEAYVDVVSLNPKSVIGSITSVKRLTICSFEELEHLNLCVCKLDSWNLHVQLLKSSPNLRVLDIFVKKGHGYDKRSGIVCWNKPSSVPECLLSSLQIFNWSGYFGRPQDRDIAVYILKNACHLKKATILIDTRENFVTKLQMIKELTLCPRASSTCQLYLDMGKISGLHDDLLVKILSFLPTKVAVSTCVLSKRWEFLWMWLPNLEFFSKWDKRPGLGDFINRKLPLHRAPVIDSLRLDLYSAAIKPEDIRRIALIDVPSMVFPSLKTLQLEDLIFVDGLQQLLSIRPVLEELSVDFYEYDKTKEFSIVVPSLQSLSLLIPDDLFLDGYEIDTPSLKYLKLEDWNKGGHYSLIKNMPMLREAYVSVVSSNLKILNSAIGSVISVKRLTICSEGVYGDGFVFKHLEHLNLCVCKKNSSNLLGKFLKDSPKLRVLNISVVKDHRFNRRYGIVCWNKPSSVPECLLSSLQIFNWSGYLGRPQDRDIAVYILKNACHLKKATILADTEDNFVTKVQMIKELTLCPRASSTCQLVFPEDLDHVET</sequence>
<dbReference type="CDD" id="cd22160">
    <property type="entry name" value="F-box_AtFBL13-like"/>
    <property type="match status" value="2"/>
</dbReference>
<dbReference type="SMART" id="SM00256">
    <property type="entry name" value="FBOX"/>
    <property type="match status" value="2"/>
</dbReference>
<dbReference type="InterPro" id="IPR053781">
    <property type="entry name" value="F-box_AtFBL13-like"/>
</dbReference>
<dbReference type="InterPro" id="IPR001810">
    <property type="entry name" value="F-box_dom"/>
</dbReference>
<evidence type="ECO:0000259" key="2">
    <source>
        <dbReference type="SMART" id="SM00579"/>
    </source>
</evidence>
<dbReference type="Proteomes" id="UP000694251">
    <property type="component" value="Chromosome 12"/>
</dbReference>
<dbReference type="Pfam" id="PF07723">
    <property type="entry name" value="LRR_2"/>
    <property type="match status" value="1"/>
</dbReference>
<reference evidence="3 4" key="1">
    <citation type="submission" date="2020-12" db="EMBL/GenBank/DDBJ databases">
        <title>Concerted genomic and epigenomic changes stabilize Arabidopsis allopolyploids.</title>
        <authorList>
            <person name="Chen Z."/>
        </authorList>
    </citation>
    <scope>NUCLEOTIDE SEQUENCE [LARGE SCALE GENOMIC DNA]</scope>
    <source>
        <strain evidence="3">As9502</strain>
        <tissue evidence="3">Leaf</tissue>
    </source>
</reference>
<dbReference type="InterPro" id="IPR006566">
    <property type="entry name" value="FBD"/>
</dbReference>
<proteinExistence type="predicted"/>
<dbReference type="InterPro" id="IPR055411">
    <property type="entry name" value="LRR_FXL15/At3g58940/PEG3-like"/>
</dbReference>
<dbReference type="OrthoDB" id="1001574at2759"/>
<gene>
    <name evidence="3" type="ORF">ISN44_As12g036270</name>
</gene>
<feature type="domain" description="FBD" evidence="2">
    <location>
        <begin position="328"/>
        <end position="400"/>
    </location>
</feature>
<accession>A0A8T1YQA6</accession>
<feature type="domain" description="FBD" evidence="2">
    <location>
        <begin position="699"/>
        <end position="771"/>
    </location>
</feature>
<dbReference type="Pfam" id="PF00646">
    <property type="entry name" value="F-box"/>
    <property type="match status" value="2"/>
</dbReference>
<protein>
    <submittedName>
        <fullName evidence="3">F-box-like domain superfamily</fullName>
    </submittedName>
</protein>
<evidence type="ECO:0000259" key="1">
    <source>
        <dbReference type="SMART" id="SM00256"/>
    </source>
</evidence>